<feature type="compositionally biased region" description="Polar residues" evidence="1">
    <location>
        <begin position="40"/>
        <end position="58"/>
    </location>
</feature>
<feature type="transmembrane region" description="Helical" evidence="2">
    <location>
        <begin position="89"/>
        <end position="111"/>
    </location>
</feature>
<dbReference type="AlphaFoldDB" id="A0AAV2PYX0"/>
<evidence type="ECO:0000313" key="3">
    <source>
        <dbReference type="EMBL" id="CAL4065770.1"/>
    </source>
</evidence>
<evidence type="ECO:0000313" key="4">
    <source>
        <dbReference type="Proteomes" id="UP001497623"/>
    </source>
</evidence>
<reference evidence="3 4" key="1">
    <citation type="submission" date="2024-05" db="EMBL/GenBank/DDBJ databases">
        <authorList>
            <person name="Wallberg A."/>
        </authorList>
    </citation>
    <scope>NUCLEOTIDE SEQUENCE [LARGE SCALE GENOMIC DNA]</scope>
</reference>
<comment type="caution">
    <text evidence="3">The sequence shown here is derived from an EMBL/GenBank/DDBJ whole genome shotgun (WGS) entry which is preliminary data.</text>
</comment>
<dbReference type="EMBL" id="CAXKWB010001904">
    <property type="protein sequence ID" value="CAL4065770.1"/>
    <property type="molecule type" value="Genomic_DNA"/>
</dbReference>
<accession>A0AAV2PYX0</accession>
<feature type="region of interest" description="Disordered" evidence="1">
    <location>
        <begin position="38"/>
        <end position="58"/>
    </location>
</feature>
<protein>
    <submittedName>
        <fullName evidence="3">Uncharacterized protein</fullName>
    </submittedName>
</protein>
<keyword evidence="4" id="KW-1185">Reference proteome</keyword>
<keyword evidence="2" id="KW-0472">Membrane</keyword>
<dbReference type="Proteomes" id="UP001497623">
    <property type="component" value="Unassembled WGS sequence"/>
</dbReference>
<name>A0AAV2PYX0_MEGNR</name>
<gene>
    <name evidence="3" type="ORF">MNOR_LOCUS5059</name>
</gene>
<keyword evidence="2" id="KW-1133">Transmembrane helix</keyword>
<sequence>MTETREQDKLISSETNSEVISKSNSCCVSRDSFDSEARQETSTLTHESGDNIHTGQENSAELEQSRAYNCVGSCPSFLGKFKTGKPRNICLIVCLITVMLCGSAAVLYYTIKNQISLSSEDLEIFSSQHNQSQVTKYPSNLQNRNFLDDNCSYETVWGNETVYNKFKNNTSIILKLNSIHDDLRVVAGITNHKYFPSMPVSALLEITRGKEGMELKGTADNYQLNSQDSWAVEQLPVYPSVENILILNFSVIENKLNIQFSTKNSSTVLTLYEYFFMSEDLRIKIGTSESDVPYQVCFLDP</sequence>
<keyword evidence="2" id="KW-0812">Transmembrane</keyword>
<proteinExistence type="predicted"/>
<evidence type="ECO:0000256" key="2">
    <source>
        <dbReference type="SAM" id="Phobius"/>
    </source>
</evidence>
<evidence type="ECO:0000256" key="1">
    <source>
        <dbReference type="SAM" id="MobiDB-lite"/>
    </source>
</evidence>
<organism evidence="3 4">
    <name type="scientific">Meganyctiphanes norvegica</name>
    <name type="common">Northern krill</name>
    <name type="synonym">Thysanopoda norvegica</name>
    <dbReference type="NCBI Taxonomy" id="48144"/>
    <lineage>
        <taxon>Eukaryota</taxon>
        <taxon>Metazoa</taxon>
        <taxon>Ecdysozoa</taxon>
        <taxon>Arthropoda</taxon>
        <taxon>Crustacea</taxon>
        <taxon>Multicrustacea</taxon>
        <taxon>Malacostraca</taxon>
        <taxon>Eumalacostraca</taxon>
        <taxon>Eucarida</taxon>
        <taxon>Euphausiacea</taxon>
        <taxon>Euphausiidae</taxon>
        <taxon>Meganyctiphanes</taxon>
    </lineage>
</organism>